<dbReference type="InterPro" id="IPR027417">
    <property type="entry name" value="P-loop_NTPase"/>
</dbReference>
<sequence length="707" mass="78214">AVVLALRIPRTKNNISGTLPALNLMDQVFAMKLGEGTRDVLQLYQKARRAISDCDDLILPELIVAAQQSAGKSMLLTQLLGGGVTFPSATGTCTKCPTVVYSKWSAGPQKCTFKKRFFFDDVSKTELNEVQVHPGPASDSELKGTQEVTAETWNLIPNEIAKLQKEILKGPGKDLKLEFSHNEIIVEVEGSEFPDLIIKDLPGLVAGMDKRLCEALQSITERSMEKTNAIILACITCETHSDNQGILELARKFDKEGRRTIGVLTKPDRIEATTEKPWIELLNNAHKPLKYGWYVVRCPDQKQYRDQISNSMARENETRFFDEEDVGKKMKSAQPDRCGINKLLACASSIVADLVRVQVPVLRTRICQNIETYKAEYDRLFESCGVAVPEDRIRDHLLKVIGDVCRPMEDVLRRSDRTSSVLWQSVREKLRIARKKLEKTVPTSKPPPQATRAPAPADGGQPPEEALLATAGPSQFSSASVTVDGQAVRAPLAQADGLLEGGVQPKPSGGTGGCSGHGIAKLFFSRRRTVAAGWCEANGQADPDPPSKTCWALDDVLEMLRGGKSVLYFERNGVNFAAQQIIHASLKECHLPVIDCILEIQELLDDFCKRMMPKSINRRLASKMLQGMKQLVAQNKDACWKQMQTVLDLFGCYGGGHYPVILRISSLGSGRRRGPSPRSRCLHWRLTCRMGSGTSRRLSLHRPCGIQ</sequence>
<dbReference type="PANTHER" id="PTHR11566">
    <property type="entry name" value="DYNAMIN"/>
    <property type="match status" value="1"/>
</dbReference>
<dbReference type="Pfam" id="PF00350">
    <property type="entry name" value="Dynamin_N"/>
    <property type="match status" value="1"/>
</dbReference>
<feature type="domain" description="Dynamin-type G" evidence="4">
    <location>
        <begin position="56"/>
        <end position="360"/>
    </location>
</feature>
<dbReference type="InterPro" id="IPR030381">
    <property type="entry name" value="G_DYNAMIN_dom"/>
</dbReference>
<dbReference type="Proteomes" id="UP001189429">
    <property type="component" value="Unassembled WGS sequence"/>
</dbReference>
<accession>A0ABN9WXI1</accession>
<proteinExistence type="predicted"/>
<dbReference type="InterPro" id="IPR022812">
    <property type="entry name" value="Dynamin"/>
</dbReference>
<organism evidence="5 6">
    <name type="scientific">Prorocentrum cordatum</name>
    <dbReference type="NCBI Taxonomy" id="2364126"/>
    <lineage>
        <taxon>Eukaryota</taxon>
        <taxon>Sar</taxon>
        <taxon>Alveolata</taxon>
        <taxon>Dinophyceae</taxon>
        <taxon>Prorocentrales</taxon>
        <taxon>Prorocentraceae</taxon>
        <taxon>Prorocentrum</taxon>
    </lineage>
</organism>
<evidence type="ECO:0000259" key="4">
    <source>
        <dbReference type="PROSITE" id="PS51718"/>
    </source>
</evidence>
<dbReference type="PANTHER" id="PTHR11566:SF21">
    <property type="entry name" value="DYNAMIN RELATED PROTEIN 1, ISOFORM A"/>
    <property type="match status" value="1"/>
</dbReference>
<evidence type="ECO:0000256" key="3">
    <source>
        <dbReference type="SAM" id="MobiDB-lite"/>
    </source>
</evidence>
<dbReference type="Gene3D" id="3.40.50.300">
    <property type="entry name" value="P-loop containing nucleotide triphosphate hydrolases"/>
    <property type="match status" value="1"/>
</dbReference>
<dbReference type="Pfam" id="PF01031">
    <property type="entry name" value="Dynamin_M"/>
    <property type="match status" value="1"/>
</dbReference>
<gene>
    <name evidence="5" type="ORF">PCOR1329_LOCUS70287</name>
</gene>
<dbReference type="EMBL" id="CAUYUJ010019279">
    <property type="protein sequence ID" value="CAK0889898.1"/>
    <property type="molecule type" value="Genomic_DNA"/>
</dbReference>
<evidence type="ECO:0000256" key="2">
    <source>
        <dbReference type="ARBA" id="ARBA00023134"/>
    </source>
</evidence>
<feature type="region of interest" description="Disordered" evidence="3">
    <location>
        <begin position="436"/>
        <end position="467"/>
    </location>
</feature>
<dbReference type="InterPro" id="IPR001401">
    <property type="entry name" value="Dynamin_GTPase"/>
</dbReference>
<keyword evidence="1" id="KW-0547">Nucleotide-binding</keyword>
<dbReference type="SMART" id="SM00053">
    <property type="entry name" value="DYNc"/>
    <property type="match status" value="1"/>
</dbReference>
<dbReference type="PRINTS" id="PR00195">
    <property type="entry name" value="DYNAMIN"/>
</dbReference>
<keyword evidence="2" id="KW-0342">GTP-binding</keyword>
<evidence type="ECO:0000256" key="1">
    <source>
        <dbReference type="ARBA" id="ARBA00022741"/>
    </source>
</evidence>
<protein>
    <recommendedName>
        <fullName evidence="4">Dynamin-type G domain-containing protein</fullName>
    </recommendedName>
</protein>
<comment type="caution">
    <text evidence="5">The sequence shown here is derived from an EMBL/GenBank/DDBJ whole genome shotgun (WGS) entry which is preliminary data.</text>
</comment>
<evidence type="ECO:0000313" key="6">
    <source>
        <dbReference type="Proteomes" id="UP001189429"/>
    </source>
</evidence>
<evidence type="ECO:0000313" key="5">
    <source>
        <dbReference type="EMBL" id="CAK0889898.1"/>
    </source>
</evidence>
<name>A0ABN9WXI1_9DINO</name>
<reference evidence="5" key="1">
    <citation type="submission" date="2023-10" db="EMBL/GenBank/DDBJ databases">
        <authorList>
            <person name="Chen Y."/>
            <person name="Shah S."/>
            <person name="Dougan E. K."/>
            <person name="Thang M."/>
            <person name="Chan C."/>
        </authorList>
    </citation>
    <scope>NUCLEOTIDE SEQUENCE [LARGE SCALE GENOMIC DNA]</scope>
</reference>
<dbReference type="InterPro" id="IPR000375">
    <property type="entry name" value="Dynamin_stalk"/>
</dbReference>
<feature type="non-terminal residue" evidence="5">
    <location>
        <position position="1"/>
    </location>
</feature>
<dbReference type="SUPFAM" id="SSF52540">
    <property type="entry name" value="P-loop containing nucleoside triphosphate hydrolases"/>
    <property type="match status" value="1"/>
</dbReference>
<keyword evidence="6" id="KW-1185">Reference proteome</keyword>
<dbReference type="InterPro" id="IPR045063">
    <property type="entry name" value="Dynamin_N"/>
</dbReference>
<dbReference type="PROSITE" id="PS51718">
    <property type="entry name" value="G_DYNAMIN_2"/>
    <property type="match status" value="1"/>
</dbReference>